<organism evidence="1 2">
    <name type="scientific">Stegodyphus mimosarum</name>
    <name type="common">African social velvet spider</name>
    <dbReference type="NCBI Taxonomy" id="407821"/>
    <lineage>
        <taxon>Eukaryota</taxon>
        <taxon>Metazoa</taxon>
        <taxon>Ecdysozoa</taxon>
        <taxon>Arthropoda</taxon>
        <taxon>Chelicerata</taxon>
        <taxon>Arachnida</taxon>
        <taxon>Araneae</taxon>
        <taxon>Araneomorphae</taxon>
        <taxon>Entelegynae</taxon>
        <taxon>Eresoidea</taxon>
        <taxon>Eresidae</taxon>
        <taxon>Stegodyphus</taxon>
    </lineage>
</organism>
<name>A0A087U5H7_STEMI</name>
<proteinExistence type="predicted"/>
<feature type="non-terminal residue" evidence="1">
    <location>
        <position position="133"/>
    </location>
</feature>
<dbReference type="OrthoDB" id="6437659at2759"/>
<keyword evidence="2" id="KW-1185">Reference proteome</keyword>
<gene>
    <name evidence="1" type="ORF">X975_08176</name>
</gene>
<evidence type="ECO:0000313" key="1">
    <source>
        <dbReference type="EMBL" id="KFM72616.1"/>
    </source>
</evidence>
<dbReference type="EMBL" id="KK118281">
    <property type="protein sequence ID" value="KFM72616.1"/>
    <property type="molecule type" value="Genomic_DNA"/>
</dbReference>
<accession>A0A087U5H7</accession>
<protein>
    <submittedName>
        <fullName evidence="1">Retrovirus-related Pol polyprotein from type-1 retrotransposable element R1</fullName>
    </submittedName>
</protein>
<reference evidence="1 2" key="1">
    <citation type="submission" date="2013-11" db="EMBL/GenBank/DDBJ databases">
        <title>Genome sequencing of Stegodyphus mimosarum.</title>
        <authorList>
            <person name="Bechsgaard J."/>
        </authorList>
    </citation>
    <scope>NUCLEOTIDE SEQUENCE [LARGE SCALE GENOMIC DNA]</scope>
</reference>
<dbReference type="AlphaFoldDB" id="A0A087U5H7"/>
<sequence>MGNELADQTAKNATVNRNLPEFRLSLSASSIKKDMIEHLLSQWPQRWDTSVTGRRTYQYLPKVTKNMLSSSSAITKYISGHGPFPTYFARFGLLESELCECGLRGTPDHYVFACINTRTLHLPKPSEDGNWKQ</sequence>
<dbReference type="Proteomes" id="UP000054359">
    <property type="component" value="Unassembled WGS sequence"/>
</dbReference>
<dbReference type="OMA" id="ACINTRT"/>
<evidence type="ECO:0000313" key="2">
    <source>
        <dbReference type="Proteomes" id="UP000054359"/>
    </source>
</evidence>